<name>A0A087UBU9_STEMI</name>
<evidence type="ECO:0000256" key="7">
    <source>
        <dbReference type="PROSITE-ProRule" id="PRU00042"/>
    </source>
</evidence>
<feature type="domain" description="C2H2-type" evidence="9">
    <location>
        <begin position="165"/>
        <end position="192"/>
    </location>
</feature>
<evidence type="ECO:0000256" key="6">
    <source>
        <dbReference type="ARBA" id="ARBA00023242"/>
    </source>
</evidence>
<dbReference type="GO" id="GO:0005634">
    <property type="term" value="C:nucleus"/>
    <property type="evidence" value="ECO:0007669"/>
    <property type="project" value="UniProtKB-SubCell"/>
</dbReference>
<feature type="compositionally biased region" description="Polar residues" evidence="8">
    <location>
        <begin position="407"/>
        <end position="441"/>
    </location>
</feature>
<proteinExistence type="predicted"/>
<dbReference type="SMART" id="SM00355">
    <property type="entry name" value="ZnF_C2H2"/>
    <property type="match status" value="7"/>
</dbReference>
<gene>
    <name evidence="10" type="ORF">X975_01708</name>
</gene>
<keyword evidence="2" id="KW-0479">Metal-binding</keyword>
<dbReference type="GO" id="GO:0008270">
    <property type="term" value="F:zinc ion binding"/>
    <property type="evidence" value="ECO:0007669"/>
    <property type="project" value="UniProtKB-KW"/>
</dbReference>
<feature type="compositionally biased region" description="Basic and acidic residues" evidence="8">
    <location>
        <begin position="514"/>
        <end position="531"/>
    </location>
</feature>
<evidence type="ECO:0000256" key="3">
    <source>
        <dbReference type="ARBA" id="ARBA00022737"/>
    </source>
</evidence>
<sequence length="659" mass="73882">MDESLPSKENSKLDTIPPDQTELDDDRAHSASPERQQVETENAISPVVNEVAIDNRHGNSIDEGMDTEERPVNRDINEGFLDAEEVMIQRHAMLSSGMISQENESSFSCKFPGCNFTCTDVELYLKHEDTHVDGGTVVCDVCNMRFATYANMRRHRLLHLGVRPFECQTCSKRFLRKDQFTEHLLKHSKQRPYRCPFCSRSFSFRPHLKSHLSSEHANIVLDKTCRLCDFKASSPSGAKVHFAMCHLKQTLEASDVESDRSHELIGSSQAHASQTENGAIDLATVSQNFSFMAATYPPYPVTASDNSVAVPGPSDLSRTSSKVIRMPTPVSGPRTLIHHNIEQNMVMPMQEEENRHTCVSSLAGSTTVVSPTTCQDRPCCRPEVQHVDFQSRDRVCVKPEPPELSVDDSQNSNVQPTSTMDLSTTDVVETTCVSTEASGSSEIPCRRKSHKHSSGEDTGSENHSSPSNRNCLDSQTILQPRIAHTCYRLRQCEDSGSQRCREYSRHTCVSHRHNQAEKRPRLSESDGDRNIQNDQSDGEERKVFYNRATSTNSLIQTENHAPRIVRHASSALHNDSGACASESRAESNYFGRKSTIVIRDIESCTLTCPYCGIIFPDQTLYFLHRSLHSEASPWKCNLCGKSCKDKYDFNSHVISKGHY</sequence>
<dbReference type="Gene3D" id="3.30.160.60">
    <property type="entry name" value="Classic Zinc Finger"/>
    <property type="match status" value="4"/>
</dbReference>
<dbReference type="PANTHER" id="PTHR24394:SF29">
    <property type="entry name" value="MYONEURIN"/>
    <property type="match status" value="1"/>
</dbReference>
<evidence type="ECO:0000313" key="10">
    <source>
        <dbReference type="EMBL" id="KFM74838.1"/>
    </source>
</evidence>
<feature type="compositionally biased region" description="Polar residues" evidence="8">
    <location>
        <begin position="33"/>
        <end position="43"/>
    </location>
</feature>
<keyword evidence="3" id="KW-0677">Repeat</keyword>
<keyword evidence="6" id="KW-0539">Nucleus</keyword>
<feature type="compositionally biased region" description="Polar residues" evidence="8">
    <location>
        <begin position="461"/>
        <end position="472"/>
    </location>
</feature>
<feature type="domain" description="C2H2-type" evidence="9">
    <location>
        <begin position="137"/>
        <end position="164"/>
    </location>
</feature>
<dbReference type="OrthoDB" id="5576026at2759"/>
<accession>A0A087UBU9</accession>
<organism evidence="10 11">
    <name type="scientific">Stegodyphus mimosarum</name>
    <name type="common">African social velvet spider</name>
    <dbReference type="NCBI Taxonomy" id="407821"/>
    <lineage>
        <taxon>Eukaryota</taxon>
        <taxon>Metazoa</taxon>
        <taxon>Ecdysozoa</taxon>
        <taxon>Arthropoda</taxon>
        <taxon>Chelicerata</taxon>
        <taxon>Arachnida</taxon>
        <taxon>Araneae</taxon>
        <taxon>Araneomorphae</taxon>
        <taxon>Entelegynae</taxon>
        <taxon>Eresoidea</taxon>
        <taxon>Eresidae</taxon>
        <taxon>Stegodyphus</taxon>
    </lineage>
</organism>
<comment type="subcellular location">
    <subcellularLocation>
        <location evidence="1">Nucleus</location>
    </subcellularLocation>
</comment>
<keyword evidence="11" id="KW-1185">Reference proteome</keyword>
<dbReference type="GO" id="GO:0000981">
    <property type="term" value="F:DNA-binding transcription factor activity, RNA polymerase II-specific"/>
    <property type="evidence" value="ECO:0007669"/>
    <property type="project" value="TreeGrafter"/>
</dbReference>
<reference evidence="10 11" key="1">
    <citation type="submission" date="2013-11" db="EMBL/GenBank/DDBJ databases">
        <title>Genome sequencing of Stegodyphus mimosarum.</title>
        <authorList>
            <person name="Bechsgaard J."/>
        </authorList>
    </citation>
    <scope>NUCLEOTIDE SEQUENCE [LARGE SCALE GENOMIC DNA]</scope>
</reference>
<dbReference type="SUPFAM" id="SSF57667">
    <property type="entry name" value="beta-beta-alpha zinc fingers"/>
    <property type="match status" value="3"/>
</dbReference>
<feature type="domain" description="C2H2-type" evidence="9">
    <location>
        <begin position="193"/>
        <end position="218"/>
    </location>
</feature>
<keyword evidence="5" id="KW-0862">Zinc</keyword>
<feature type="region of interest" description="Disordered" evidence="8">
    <location>
        <begin position="506"/>
        <end position="542"/>
    </location>
</feature>
<dbReference type="PANTHER" id="PTHR24394">
    <property type="entry name" value="ZINC FINGER PROTEIN"/>
    <property type="match status" value="1"/>
</dbReference>
<dbReference type="InterPro" id="IPR036236">
    <property type="entry name" value="Znf_C2H2_sf"/>
</dbReference>
<evidence type="ECO:0000256" key="8">
    <source>
        <dbReference type="SAM" id="MobiDB-lite"/>
    </source>
</evidence>
<dbReference type="OMA" id="QDLPMDC"/>
<dbReference type="PROSITE" id="PS50157">
    <property type="entry name" value="ZINC_FINGER_C2H2_2"/>
    <property type="match status" value="4"/>
</dbReference>
<evidence type="ECO:0000256" key="2">
    <source>
        <dbReference type="ARBA" id="ARBA00022723"/>
    </source>
</evidence>
<evidence type="ECO:0000256" key="5">
    <source>
        <dbReference type="ARBA" id="ARBA00022833"/>
    </source>
</evidence>
<evidence type="ECO:0000256" key="4">
    <source>
        <dbReference type="ARBA" id="ARBA00022771"/>
    </source>
</evidence>
<dbReference type="Proteomes" id="UP000054359">
    <property type="component" value="Unassembled WGS sequence"/>
</dbReference>
<dbReference type="EMBL" id="KK119126">
    <property type="protein sequence ID" value="KFM74838.1"/>
    <property type="molecule type" value="Genomic_DNA"/>
</dbReference>
<feature type="region of interest" description="Disordered" evidence="8">
    <location>
        <begin position="398"/>
        <end position="472"/>
    </location>
</feature>
<feature type="compositionally biased region" description="Basic and acidic residues" evidence="8">
    <location>
        <begin position="1"/>
        <end position="12"/>
    </location>
</feature>
<evidence type="ECO:0000259" key="9">
    <source>
        <dbReference type="PROSITE" id="PS50157"/>
    </source>
</evidence>
<feature type="region of interest" description="Disordered" evidence="8">
    <location>
        <begin position="310"/>
        <end position="335"/>
    </location>
</feature>
<dbReference type="PROSITE" id="PS00028">
    <property type="entry name" value="ZINC_FINGER_C2H2_1"/>
    <property type="match status" value="5"/>
</dbReference>
<dbReference type="AlphaFoldDB" id="A0A087UBU9"/>
<protein>
    <submittedName>
        <fullName evidence="10">Hypermethylated in cancer 2 protein</fullName>
    </submittedName>
</protein>
<evidence type="ECO:0000256" key="1">
    <source>
        <dbReference type="ARBA" id="ARBA00004123"/>
    </source>
</evidence>
<keyword evidence="4 7" id="KW-0863">Zinc-finger</keyword>
<feature type="domain" description="C2H2-type" evidence="9">
    <location>
        <begin position="606"/>
        <end position="633"/>
    </location>
</feature>
<feature type="non-terminal residue" evidence="10">
    <location>
        <position position="659"/>
    </location>
</feature>
<dbReference type="InterPro" id="IPR013087">
    <property type="entry name" value="Znf_C2H2_type"/>
</dbReference>
<dbReference type="Pfam" id="PF00096">
    <property type="entry name" value="zf-C2H2"/>
    <property type="match status" value="3"/>
</dbReference>
<feature type="region of interest" description="Disordered" evidence="8">
    <location>
        <begin position="1"/>
        <end position="69"/>
    </location>
</feature>
<evidence type="ECO:0000313" key="11">
    <source>
        <dbReference type="Proteomes" id="UP000054359"/>
    </source>
</evidence>
<dbReference type="STRING" id="407821.A0A087UBU9"/>